<dbReference type="EMBL" id="BNCQ01000042">
    <property type="protein sequence ID" value="GIM12225.1"/>
    <property type="molecule type" value="Genomic_DNA"/>
</dbReference>
<feature type="domain" description="PPM-type phosphatase" evidence="1">
    <location>
        <begin position="94"/>
        <end position="609"/>
    </location>
</feature>
<dbReference type="Gene3D" id="3.60.40.10">
    <property type="entry name" value="PPM-type phosphatase domain"/>
    <property type="match status" value="2"/>
</dbReference>
<evidence type="ECO:0000313" key="4">
    <source>
        <dbReference type="Proteomes" id="UP000722791"/>
    </source>
</evidence>
<dbReference type="SMART" id="SM00332">
    <property type="entry name" value="PP2Cc"/>
    <property type="match status" value="1"/>
</dbReference>
<evidence type="ECO:0000313" key="3">
    <source>
        <dbReference type="EMBL" id="GIM12225.1"/>
    </source>
</evidence>
<dbReference type="InterPro" id="IPR036457">
    <property type="entry name" value="PPM-type-like_dom_sf"/>
</dbReference>
<dbReference type="InterPro" id="IPR015655">
    <property type="entry name" value="PP2C"/>
</dbReference>
<dbReference type="PROSITE" id="PS51746">
    <property type="entry name" value="PPM_2"/>
    <property type="match status" value="1"/>
</dbReference>
<gene>
    <name evidence="2" type="ORF">Vretifemale_15020</name>
    <name evidence="3" type="ORF">Vretimale_15618</name>
</gene>
<name>A0A8J4GPE9_9CHLO</name>
<sequence>MVISEAHAGGGHCGGTTWSASSVRQPLLPFQDVQLDCQGWARSRAQQQLLWDTLQSLKDKASLAFDSTNVRQPLDPFRETYSDGGLFGAGCNYAVGFHGIQGRQPKSEDYVLHLALGPNLFAPFDDCARACLACVLDGHGGIGAVQYVAERFPSYLLADLPRLRVQPAAAMRSALHRIDEELTALGHNSGTTVNALLLIDNHITVVNTGDCRCILYDWVDERAVQVTHDHNLHCIRERERVLGEGAELSGCGGYVVLPCPTDGAKLLGVTKALGHAGVKALQRSFTMGSLNSILGSALTPQGELQQRELLHLSQVQQQQQALPRLPEIQSQRSSTSCVLAAWDQGPGRRCQEAATLAAVARAGMAYAVSGSGISDDDPAMPASASIAINGRNGAGFLVDVDMCSSCLALTGCSCRPVSDARGQLRLLSSTDNASPVPVDATFSAPTVVAATAANGTTSSSSIECAPVCCSAAPAIPPLQRCMSSINHKSSFATAAGAAVAAAVASSPVGLMHAETDAGQLPPLAAAGTGGSFVLTCEPDEFEFTVEDDRHLVLLGCDGVFDRMGNAEACKTAVRQLTASNSCIDAAREITHRACRLGSLDNITALVLRFGRKPIVRRQSFSVLSLRRSSSNMSNDLAAAGSSTMPRA</sequence>
<dbReference type="SUPFAM" id="SSF81606">
    <property type="entry name" value="PP2C-like"/>
    <property type="match status" value="2"/>
</dbReference>
<organism evidence="3 4">
    <name type="scientific">Volvox reticuliferus</name>
    <dbReference type="NCBI Taxonomy" id="1737510"/>
    <lineage>
        <taxon>Eukaryota</taxon>
        <taxon>Viridiplantae</taxon>
        <taxon>Chlorophyta</taxon>
        <taxon>core chlorophytes</taxon>
        <taxon>Chlorophyceae</taxon>
        <taxon>CS clade</taxon>
        <taxon>Chlamydomonadales</taxon>
        <taxon>Volvocaceae</taxon>
        <taxon>Volvox</taxon>
    </lineage>
</organism>
<evidence type="ECO:0000259" key="1">
    <source>
        <dbReference type="PROSITE" id="PS51746"/>
    </source>
</evidence>
<dbReference type="EMBL" id="BNCP01000037">
    <property type="protein sequence ID" value="GIL86807.1"/>
    <property type="molecule type" value="Genomic_DNA"/>
</dbReference>
<keyword evidence="5" id="KW-1185">Reference proteome</keyword>
<accession>A0A8J4GPE9</accession>
<dbReference type="CDD" id="cd00143">
    <property type="entry name" value="PP2Cc"/>
    <property type="match status" value="1"/>
</dbReference>
<proteinExistence type="predicted"/>
<evidence type="ECO:0000313" key="5">
    <source>
        <dbReference type="Proteomes" id="UP000747110"/>
    </source>
</evidence>
<dbReference type="Proteomes" id="UP000747110">
    <property type="component" value="Unassembled WGS sequence"/>
</dbReference>
<dbReference type="Pfam" id="PF00481">
    <property type="entry name" value="PP2C"/>
    <property type="match status" value="2"/>
</dbReference>
<dbReference type="AlphaFoldDB" id="A0A8J4GPE9"/>
<reference evidence="3" key="1">
    <citation type="journal article" date="2021" name="Proc. Natl. Acad. Sci. U.S.A.">
        <title>Three genomes in the algal genus Volvox reveal the fate of a haploid sex-determining region after a transition to homothallism.</title>
        <authorList>
            <person name="Yamamoto K."/>
            <person name="Hamaji T."/>
            <person name="Kawai-Toyooka H."/>
            <person name="Matsuzaki R."/>
            <person name="Takahashi F."/>
            <person name="Nishimura Y."/>
            <person name="Kawachi M."/>
            <person name="Noguchi H."/>
            <person name="Minakuchi Y."/>
            <person name="Umen J.G."/>
            <person name="Toyoda A."/>
            <person name="Nozaki H."/>
        </authorList>
    </citation>
    <scope>NUCLEOTIDE SEQUENCE</scope>
    <source>
        <strain evidence="3">NIES-3785</strain>
        <strain evidence="2">NIES-3786</strain>
    </source>
</reference>
<dbReference type="PANTHER" id="PTHR47992">
    <property type="entry name" value="PROTEIN PHOSPHATASE"/>
    <property type="match status" value="1"/>
</dbReference>
<dbReference type="Proteomes" id="UP000722791">
    <property type="component" value="Unassembled WGS sequence"/>
</dbReference>
<dbReference type="OrthoDB" id="343875at2759"/>
<protein>
    <recommendedName>
        <fullName evidence="1">PPM-type phosphatase domain-containing protein</fullName>
    </recommendedName>
</protein>
<dbReference type="InterPro" id="IPR001932">
    <property type="entry name" value="PPM-type_phosphatase-like_dom"/>
</dbReference>
<comment type="caution">
    <text evidence="3">The sequence shown here is derived from an EMBL/GenBank/DDBJ whole genome shotgun (WGS) entry which is preliminary data.</text>
</comment>
<evidence type="ECO:0000313" key="2">
    <source>
        <dbReference type="EMBL" id="GIL86807.1"/>
    </source>
</evidence>
<dbReference type="GO" id="GO:0004722">
    <property type="term" value="F:protein serine/threonine phosphatase activity"/>
    <property type="evidence" value="ECO:0007669"/>
    <property type="project" value="InterPro"/>
</dbReference>